<evidence type="ECO:0000313" key="2">
    <source>
        <dbReference type="EMBL" id="KAK2180667.1"/>
    </source>
</evidence>
<dbReference type="AlphaFoldDB" id="A0AAD9NS14"/>
<feature type="region of interest" description="Disordered" evidence="1">
    <location>
        <begin position="1"/>
        <end position="179"/>
    </location>
</feature>
<comment type="caution">
    <text evidence="2">The sequence shown here is derived from an EMBL/GenBank/DDBJ whole genome shotgun (WGS) entry which is preliminary data.</text>
</comment>
<evidence type="ECO:0000256" key="1">
    <source>
        <dbReference type="SAM" id="MobiDB-lite"/>
    </source>
</evidence>
<gene>
    <name evidence="2" type="ORF">NP493_432g00038</name>
</gene>
<protein>
    <submittedName>
        <fullName evidence="2">Uncharacterized protein</fullName>
    </submittedName>
</protein>
<accession>A0AAD9NS14</accession>
<feature type="compositionally biased region" description="Low complexity" evidence="1">
    <location>
        <begin position="123"/>
        <end position="142"/>
    </location>
</feature>
<keyword evidence="3" id="KW-1185">Reference proteome</keyword>
<organism evidence="2 3">
    <name type="scientific">Ridgeia piscesae</name>
    <name type="common">Tubeworm</name>
    <dbReference type="NCBI Taxonomy" id="27915"/>
    <lineage>
        <taxon>Eukaryota</taxon>
        <taxon>Metazoa</taxon>
        <taxon>Spiralia</taxon>
        <taxon>Lophotrochozoa</taxon>
        <taxon>Annelida</taxon>
        <taxon>Polychaeta</taxon>
        <taxon>Sedentaria</taxon>
        <taxon>Canalipalpata</taxon>
        <taxon>Sabellida</taxon>
        <taxon>Siboglinidae</taxon>
        <taxon>Ridgeia</taxon>
    </lineage>
</organism>
<name>A0AAD9NS14_RIDPI</name>
<dbReference type="EMBL" id="JAODUO010000432">
    <property type="protein sequence ID" value="KAK2180667.1"/>
    <property type="molecule type" value="Genomic_DNA"/>
</dbReference>
<sequence length="207" mass="21546">MQSVGLKGWSSIFGDQKGDSLTAAEGAPGEGSSLLGAGINAGGKQVQEKPLLGQQPSPDDDGWAGWGDTWGTGTGTGTGGTKNQASPDQWGSWSNESPSPTTAEKCDSKKEVDDDNWSTDNWGSSFSSPASKKPAKTSGKSRTSGKKNEPDLANLIDLGGSTDAGTGDNDGWDNEVWAQDDDDDVWKTLELDSSSKTKQKSASKKGK</sequence>
<evidence type="ECO:0000313" key="3">
    <source>
        <dbReference type="Proteomes" id="UP001209878"/>
    </source>
</evidence>
<dbReference type="Proteomes" id="UP001209878">
    <property type="component" value="Unassembled WGS sequence"/>
</dbReference>
<feature type="compositionally biased region" description="Polar residues" evidence="1">
    <location>
        <begin position="82"/>
        <end position="102"/>
    </location>
</feature>
<reference evidence="2" key="1">
    <citation type="journal article" date="2023" name="Mol. Biol. Evol.">
        <title>Third-Generation Sequencing Reveals the Adaptive Role of the Epigenome in Three Deep-Sea Polychaetes.</title>
        <authorList>
            <person name="Perez M."/>
            <person name="Aroh O."/>
            <person name="Sun Y."/>
            <person name="Lan Y."/>
            <person name="Juniper S.K."/>
            <person name="Young C.R."/>
            <person name="Angers B."/>
            <person name="Qian P.Y."/>
        </authorList>
    </citation>
    <scope>NUCLEOTIDE SEQUENCE</scope>
    <source>
        <strain evidence="2">R07B-5</strain>
    </source>
</reference>
<feature type="compositionally biased region" description="Gly residues" evidence="1">
    <location>
        <begin position="64"/>
        <end position="80"/>
    </location>
</feature>
<proteinExistence type="predicted"/>
<feature type="compositionally biased region" description="Acidic residues" evidence="1">
    <location>
        <begin position="170"/>
        <end position="179"/>
    </location>
</feature>